<dbReference type="AlphaFoldDB" id="A0AAE1XX41"/>
<dbReference type="Gene3D" id="3.40.50.2000">
    <property type="entry name" value="Glycogen Phosphorylase B"/>
    <property type="match status" value="3"/>
</dbReference>
<evidence type="ECO:0000256" key="2">
    <source>
        <dbReference type="ARBA" id="ARBA00022676"/>
    </source>
</evidence>
<evidence type="ECO:0000256" key="1">
    <source>
        <dbReference type="ARBA" id="ARBA00009995"/>
    </source>
</evidence>
<keyword evidence="3" id="KW-0808">Transferase</keyword>
<dbReference type="InterPro" id="IPR002213">
    <property type="entry name" value="UDP_glucos_trans"/>
</dbReference>
<keyword evidence="5" id="KW-1185">Reference proteome</keyword>
<dbReference type="PANTHER" id="PTHR11926">
    <property type="entry name" value="GLUCOSYL/GLUCURONOSYL TRANSFERASES"/>
    <property type="match status" value="1"/>
</dbReference>
<organism evidence="4 5">
    <name type="scientific">Sesamum alatum</name>
    <dbReference type="NCBI Taxonomy" id="300844"/>
    <lineage>
        <taxon>Eukaryota</taxon>
        <taxon>Viridiplantae</taxon>
        <taxon>Streptophyta</taxon>
        <taxon>Embryophyta</taxon>
        <taxon>Tracheophyta</taxon>
        <taxon>Spermatophyta</taxon>
        <taxon>Magnoliopsida</taxon>
        <taxon>eudicotyledons</taxon>
        <taxon>Gunneridae</taxon>
        <taxon>Pentapetalae</taxon>
        <taxon>asterids</taxon>
        <taxon>lamiids</taxon>
        <taxon>Lamiales</taxon>
        <taxon>Pedaliaceae</taxon>
        <taxon>Sesamum</taxon>
    </lineage>
</organism>
<reference evidence="4" key="1">
    <citation type="submission" date="2020-06" db="EMBL/GenBank/DDBJ databases">
        <authorList>
            <person name="Li T."/>
            <person name="Hu X."/>
            <person name="Zhang T."/>
            <person name="Song X."/>
            <person name="Zhang H."/>
            <person name="Dai N."/>
            <person name="Sheng W."/>
            <person name="Hou X."/>
            <person name="Wei L."/>
        </authorList>
    </citation>
    <scope>NUCLEOTIDE SEQUENCE</scope>
    <source>
        <strain evidence="4">3651</strain>
        <tissue evidence="4">Leaf</tissue>
    </source>
</reference>
<keyword evidence="2" id="KW-0328">Glycosyltransferase</keyword>
<comment type="caution">
    <text evidence="4">The sequence shown here is derived from an EMBL/GenBank/DDBJ whole genome shotgun (WGS) entry which is preliminary data.</text>
</comment>
<evidence type="ECO:0000313" key="4">
    <source>
        <dbReference type="EMBL" id="KAK4419234.1"/>
    </source>
</evidence>
<evidence type="ECO:0000313" key="5">
    <source>
        <dbReference type="Proteomes" id="UP001293254"/>
    </source>
</evidence>
<proteinExistence type="inferred from homology"/>
<dbReference type="EMBL" id="JACGWO010000009">
    <property type="protein sequence ID" value="KAK4419234.1"/>
    <property type="molecule type" value="Genomic_DNA"/>
</dbReference>
<protein>
    <submittedName>
        <fullName evidence="4">UDP-glycosyltransferase 86A2</fullName>
    </submittedName>
</protein>
<dbReference type="CDD" id="cd03784">
    <property type="entry name" value="GT1_Gtf-like"/>
    <property type="match status" value="1"/>
</dbReference>
<dbReference type="GO" id="GO:0080043">
    <property type="term" value="F:quercetin 3-O-glucosyltransferase activity"/>
    <property type="evidence" value="ECO:0007669"/>
    <property type="project" value="TreeGrafter"/>
</dbReference>
<dbReference type="PANTHER" id="PTHR11926:SF1494">
    <property type="entry name" value="FLAVONOL 3-O-GLUCOSYLTRANSFERASE UGT76E12-RELATED"/>
    <property type="match status" value="1"/>
</dbReference>
<dbReference type="Proteomes" id="UP001293254">
    <property type="component" value="Unassembled WGS sequence"/>
</dbReference>
<reference evidence="4" key="2">
    <citation type="journal article" date="2024" name="Plant">
        <title>Genomic evolution and insights into agronomic trait innovations of Sesamum species.</title>
        <authorList>
            <person name="Miao H."/>
            <person name="Wang L."/>
            <person name="Qu L."/>
            <person name="Liu H."/>
            <person name="Sun Y."/>
            <person name="Le M."/>
            <person name="Wang Q."/>
            <person name="Wei S."/>
            <person name="Zheng Y."/>
            <person name="Lin W."/>
            <person name="Duan Y."/>
            <person name="Cao H."/>
            <person name="Xiong S."/>
            <person name="Wang X."/>
            <person name="Wei L."/>
            <person name="Li C."/>
            <person name="Ma Q."/>
            <person name="Ju M."/>
            <person name="Zhao R."/>
            <person name="Li G."/>
            <person name="Mu C."/>
            <person name="Tian Q."/>
            <person name="Mei H."/>
            <person name="Zhang T."/>
            <person name="Gao T."/>
            <person name="Zhang H."/>
        </authorList>
    </citation>
    <scope>NUCLEOTIDE SEQUENCE</scope>
    <source>
        <strain evidence="4">3651</strain>
    </source>
</reference>
<accession>A0AAE1XX41</accession>
<dbReference type="SUPFAM" id="SSF53756">
    <property type="entry name" value="UDP-Glycosyltransferase/glycogen phosphorylase"/>
    <property type="match status" value="1"/>
</dbReference>
<comment type="similarity">
    <text evidence="1">Belongs to the UDP-glycosyltransferase family.</text>
</comment>
<gene>
    <name evidence="4" type="ORF">Salat_2336200</name>
</gene>
<dbReference type="GO" id="GO:0080044">
    <property type="term" value="F:quercetin 7-O-glucosyltransferase activity"/>
    <property type="evidence" value="ECO:0007669"/>
    <property type="project" value="TreeGrafter"/>
</dbReference>
<evidence type="ECO:0000256" key="3">
    <source>
        <dbReference type="ARBA" id="ARBA00022679"/>
    </source>
</evidence>
<dbReference type="Pfam" id="PF00201">
    <property type="entry name" value="UDPGT"/>
    <property type="match status" value="1"/>
</dbReference>
<sequence>MDESDGKPHAIMISIADQAHINPFVNLPLNIASKGFCITSVYLEFVHHNLSKGHHSNTTELDFFYEARKSGYHWDLLREKGHVPCKDNKKVDLNYLPRVESISTRDVLFATFQEVKKADFILHNTVQELEYETLSALNKYVPNHAIGPVNFSKILGIDTISNSLCPESDCTKWLDSKAPGSVLYVSFGSLVQTSKQVIQEIAYGLLLSEINFIWVVREGIVSPGDTNVLPAGYQDKVKDKRLVISWCNQIKVLSNPAVGGFLTHNGWSSTIESLWVRCSDDLLPHNI</sequence>
<name>A0AAE1XX41_9LAMI</name>